<reference evidence="1" key="1">
    <citation type="journal article" date="2022" name="bioRxiv">
        <title>Sequencing and chromosome-scale assembly of the giantPleurodeles waltlgenome.</title>
        <authorList>
            <person name="Brown T."/>
            <person name="Elewa A."/>
            <person name="Iarovenko S."/>
            <person name="Subramanian E."/>
            <person name="Araus A.J."/>
            <person name="Petzold A."/>
            <person name="Susuki M."/>
            <person name="Suzuki K.-i.T."/>
            <person name="Hayashi T."/>
            <person name="Toyoda A."/>
            <person name="Oliveira C."/>
            <person name="Osipova E."/>
            <person name="Leigh N.D."/>
            <person name="Simon A."/>
            <person name="Yun M.H."/>
        </authorList>
    </citation>
    <scope>NUCLEOTIDE SEQUENCE</scope>
    <source>
        <strain evidence="1">20211129_DDA</strain>
        <tissue evidence="1">Liver</tissue>
    </source>
</reference>
<gene>
    <name evidence="1" type="ORF">NDU88_013012</name>
</gene>
<dbReference type="AlphaFoldDB" id="A0AAV7R4E6"/>
<keyword evidence="2" id="KW-1185">Reference proteome</keyword>
<name>A0AAV7R4E6_PLEWA</name>
<protein>
    <submittedName>
        <fullName evidence="1">Uncharacterized protein</fullName>
    </submittedName>
</protein>
<organism evidence="1 2">
    <name type="scientific">Pleurodeles waltl</name>
    <name type="common">Iberian ribbed newt</name>
    <dbReference type="NCBI Taxonomy" id="8319"/>
    <lineage>
        <taxon>Eukaryota</taxon>
        <taxon>Metazoa</taxon>
        <taxon>Chordata</taxon>
        <taxon>Craniata</taxon>
        <taxon>Vertebrata</taxon>
        <taxon>Euteleostomi</taxon>
        <taxon>Amphibia</taxon>
        <taxon>Batrachia</taxon>
        <taxon>Caudata</taxon>
        <taxon>Salamandroidea</taxon>
        <taxon>Salamandridae</taxon>
        <taxon>Pleurodelinae</taxon>
        <taxon>Pleurodeles</taxon>
    </lineage>
</organism>
<evidence type="ECO:0000313" key="2">
    <source>
        <dbReference type="Proteomes" id="UP001066276"/>
    </source>
</evidence>
<comment type="caution">
    <text evidence="1">The sequence shown here is derived from an EMBL/GenBank/DDBJ whole genome shotgun (WGS) entry which is preliminary data.</text>
</comment>
<dbReference type="Proteomes" id="UP001066276">
    <property type="component" value="Chromosome 6"/>
</dbReference>
<dbReference type="EMBL" id="JANPWB010000010">
    <property type="protein sequence ID" value="KAJ1146752.1"/>
    <property type="molecule type" value="Genomic_DNA"/>
</dbReference>
<evidence type="ECO:0000313" key="1">
    <source>
        <dbReference type="EMBL" id="KAJ1146752.1"/>
    </source>
</evidence>
<accession>A0AAV7R4E6</accession>
<proteinExistence type="predicted"/>
<sequence>MLLQIHMFGTVRCLVLGSEYYKLFFFKEVFLVTGPKDSSLLGSIAHGRRLYLRLFFSAVGFGRIPFRSVFRFGKLVRISEESVGIVPFGIGIVRYIDTDHRKTLG</sequence>